<feature type="domain" description="GHMP kinase N-terminal" evidence="6">
    <location>
        <begin position="80"/>
        <end position="169"/>
    </location>
</feature>
<dbReference type="InterPro" id="IPR020568">
    <property type="entry name" value="Ribosomal_Su5_D2-typ_SF"/>
</dbReference>
<evidence type="ECO:0000313" key="8">
    <source>
        <dbReference type="EMBL" id="PRY55309.1"/>
    </source>
</evidence>
<evidence type="ECO:0000259" key="7">
    <source>
        <dbReference type="Pfam" id="PF08544"/>
    </source>
</evidence>
<dbReference type="Pfam" id="PF08544">
    <property type="entry name" value="GHMP_kinases_C"/>
    <property type="match status" value="1"/>
</dbReference>
<comment type="similarity">
    <text evidence="5">Belongs to the GHMP kinase family.</text>
</comment>
<evidence type="ECO:0000256" key="3">
    <source>
        <dbReference type="ARBA" id="ARBA00022777"/>
    </source>
</evidence>
<keyword evidence="1" id="KW-0808">Transferase</keyword>
<evidence type="ECO:0000313" key="9">
    <source>
        <dbReference type="Proteomes" id="UP000238034"/>
    </source>
</evidence>
<dbReference type="RefSeq" id="WP_106290625.1">
    <property type="nucleotide sequence ID" value="NZ_PVTH01000001.1"/>
</dbReference>
<name>A0A2T0UBL5_9SPHI</name>
<dbReference type="GO" id="GO:0005524">
    <property type="term" value="F:ATP binding"/>
    <property type="evidence" value="ECO:0007669"/>
    <property type="project" value="UniProtKB-KW"/>
</dbReference>
<protein>
    <submittedName>
        <fullName evidence="8">D-glycero-alpha-D-manno-heptose-7-phosphate kinase</fullName>
    </submittedName>
</protein>
<dbReference type="Gene3D" id="3.30.230.120">
    <property type="match status" value="1"/>
</dbReference>
<dbReference type="EMBL" id="PVTH01000001">
    <property type="protein sequence ID" value="PRY55309.1"/>
    <property type="molecule type" value="Genomic_DNA"/>
</dbReference>
<feature type="domain" description="GHMP kinase C-terminal" evidence="7">
    <location>
        <begin position="242"/>
        <end position="302"/>
    </location>
</feature>
<dbReference type="InterPro" id="IPR001174">
    <property type="entry name" value="HddA/FKP"/>
</dbReference>
<evidence type="ECO:0000256" key="1">
    <source>
        <dbReference type="ARBA" id="ARBA00022679"/>
    </source>
</evidence>
<evidence type="ECO:0000256" key="5">
    <source>
        <dbReference type="ARBA" id="ARBA00038121"/>
    </source>
</evidence>
<sequence length="343" mass="38182">MIIRSRAPLRLGLAGGGTDVSPYSDKFGGAILNATINKFAYATLMPLDIPQIVIKCHDINEHHVFNNVDEFDLKDSKLRLIQGIHNRIRREFNISKPMFYQLETYVDAPPGSGLGSSSTLVVAIVAAFAEWLGLPLGEYDLAQLAYSIEREDLGLSGGKQDQYAATFGGFNFMEFYADRVVVNPLRIKQEYIHELEFSLIQYYTGTSRLSSRIIDAQVKNVSDHSTKSIDGMHSLKSLAYNMKEALLRGKLNQIGNLLNDGWQSKKETADEISNPMIDEIYESAIHNGALGGKMSGAGGGGYMMFYVKNCYVYHITNVLKEYGGLVERVSFYDKGVLTWKTNA</sequence>
<dbReference type="Pfam" id="PF00288">
    <property type="entry name" value="GHMP_kinases_N"/>
    <property type="match status" value="1"/>
</dbReference>
<evidence type="ECO:0000259" key="6">
    <source>
        <dbReference type="Pfam" id="PF00288"/>
    </source>
</evidence>
<proteinExistence type="inferred from homology"/>
<dbReference type="InterPro" id="IPR052203">
    <property type="entry name" value="GHMP_Kinase-Related"/>
</dbReference>
<reference evidence="8 9" key="1">
    <citation type="submission" date="2018-03" db="EMBL/GenBank/DDBJ databases">
        <title>Genomic Encyclopedia of Type Strains, Phase III (KMG-III): the genomes of soil and plant-associated and newly described type strains.</title>
        <authorList>
            <person name="Whitman W."/>
        </authorList>
    </citation>
    <scope>NUCLEOTIDE SEQUENCE [LARGE SCALE GENOMIC DNA]</scope>
    <source>
        <strain evidence="8 9">CGMCC 1.9313</strain>
    </source>
</reference>
<dbReference type="SUPFAM" id="SSF54211">
    <property type="entry name" value="Ribosomal protein S5 domain 2-like"/>
    <property type="match status" value="1"/>
</dbReference>
<keyword evidence="9" id="KW-1185">Reference proteome</keyword>
<dbReference type="InterPro" id="IPR036554">
    <property type="entry name" value="GHMP_kinase_C_sf"/>
</dbReference>
<dbReference type="InterPro" id="IPR006204">
    <property type="entry name" value="GHMP_kinase_N_dom"/>
</dbReference>
<dbReference type="InterPro" id="IPR013750">
    <property type="entry name" value="GHMP_kinase_C_dom"/>
</dbReference>
<dbReference type="PRINTS" id="PR00960">
    <property type="entry name" value="LMBPPROTEIN"/>
</dbReference>
<dbReference type="SUPFAM" id="SSF55060">
    <property type="entry name" value="GHMP Kinase, C-terminal domain"/>
    <property type="match status" value="1"/>
</dbReference>
<dbReference type="GO" id="GO:0050201">
    <property type="term" value="F:fucokinase activity"/>
    <property type="evidence" value="ECO:0007669"/>
    <property type="project" value="TreeGrafter"/>
</dbReference>
<dbReference type="OrthoDB" id="9812992at2"/>
<dbReference type="PIRSF" id="PIRSF036406">
    <property type="entry name" value="Hept_kin"/>
    <property type="match status" value="1"/>
</dbReference>
<keyword evidence="2" id="KW-0547">Nucleotide-binding</keyword>
<organism evidence="8 9">
    <name type="scientific">Arcticibacter pallidicorallinus</name>
    <dbReference type="NCBI Taxonomy" id="1259464"/>
    <lineage>
        <taxon>Bacteria</taxon>
        <taxon>Pseudomonadati</taxon>
        <taxon>Bacteroidota</taxon>
        <taxon>Sphingobacteriia</taxon>
        <taxon>Sphingobacteriales</taxon>
        <taxon>Sphingobacteriaceae</taxon>
        <taxon>Arcticibacter</taxon>
    </lineage>
</organism>
<accession>A0A2T0UBL5</accession>
<dbReference type="GO" id="GO:0042352">
    <property type="term" value="P:GDP-L-fucose salvage"/>
    <property type="evidence" value="ECO:0007669"/>
    <property type="project" value="TreeGrafter"/>
</dbReference>
<evidence type="ECO:0000256" key="4">
    <source>
        <dbReference type="ARBA" id="ARBA00022840"/>
    </source>
</evidence>
<keyword evidence="4" id="KW-0067">ATP-binding</keyword>
<dbReference type="AlphaFoldDB" id="A0A2T0UBL5"/>
<evidence type="ECO:0000256" key="2">
    <source>
        <dbReference type="ARBA" id="ARBA00022741"/>
    </source>
</evidence>
<comment type="caution">
    <text evidence="8">The sequence shown here is derived from an EMBL/GenBank/DDBJ whole genome shotgun (WGS) entry which is preliminary data.</text>
</comment>
<keyword evidence="3 8" id="KW-0418">Kinase</keyword>
<gene>
    <name evidence="8" type="ORF">B0I27_101278</name>
</gene>
<dbReference type="InterPro" id="IPR014606">
    <property type="entry name" value="Heptose_7-P_kinase"/>
</dbReference>
<dbReference type="PANTHER" id="PTHR32463:SF0">
    <property type="entry name" value="L-FUCOSE KINASE"/>
    <property type="match status" value="1"/>
</dbReference>
<dbReference type="PANTHER" id="PTHR32463">
    <property type="entry name" value="L-FUCOSE KINASE"/>
    <property type="match status" value="1"/>
</dbReference>
<dbReference type="Proteomes" id="UP000238034">
    <property type="component" value="Unassembled WGS sequence"/>
</dbReference>